<accession>A0A645HKX5</accession>
<dbReference type="EMBL" id="VSSQ01095575">
    <property type="protein sequence ID" value="MPN39648.1"/>
    <property type="molecule type" value="Genomic_DNA"/>
</dbReference>
<protein>
    <submittedName>
        <fullName evidence="1">Uncharacterized protein</fullName>
    </submittedName>
</protein>
<dbReference type="AlphaFoldDB" id="A0A645HKX5"/>
<sequence length="64" mass="7117">MLVSNPAGKIFSTALDRGESRSTGLSMVVVLKTTNHRMIEAITNSVDNDREGEIIFFSVIFMRL</sequence>
<comment type="caution">
    <text evidence="1">The sequence shown here is derived from an EMBL/GenBank/DDBJ whole genome shotgun (WGS) entry which is preliminary data.</text>
</comment>
<gene>
    <name evidence="1" type="ORF">SDC9_187176</name>
</gene>
<evidence type="ECO:0000313" key="1">
    <source>
        <dbReference type="EMBL" id="MPN39648.1"/>
    </source>
</evidence>
<reference evidence="1" key="1">
    <citation type="submission" date="2019-08" db="EMBL/GenBank/DDBJ databases">
        <authorList>
            <person name="Kucharzyk K."/>
            <person name="Murdoch R.W."/>
            <person name="Higgins S."/>
            <person name="Loffler F."/>
        </authorList>
    </citation>
    <scope>NUCLEOTIDE SEQUENCE</scope>
</reference>
<organism evidence="1">
    <name type="scientific">bioreactor metagenome</name>
    <dbReference type="NCBI Taxonomy" id="1076179"/>
    <lineage>
        <taxon>unclassified sequences</taxon>
        <taxon>metagenomes</taxon>
        <taxon>ecological metagenomes</taxon>
    </lineage>
</organism>
<name>A0A645HKX5_9ZZZZ</name>
<proteinExistence type="predicted"/>